<feature type="region of interest" description="Disordered" evidence="1">
    <location>
        <begin position="81"/>
        <end position="119"/>
    </location>
</feature>
<evidence type="ECO:0000313" key="2">
    <source>
        <dbReference type="EMBL" id="AAL78381.1"/>
    </source>
</evidence>
<protein>
    <submittedName>
        <fullName evidence="2">RNA binding protein NSP38</fullName>
    </submittedName>
</protein>
<dbReference type="EMBL" id="AF374298">
    <property type="protein sequence ID" value="AAL78381.1"/>
    <property type="molecule type" value="Genomic_RNA"/>
</dbReference>
<organism evidence="2">
    <name type="scientific">Antheraea mylitta cypovirus 4</name>
    <dbReference type="NCBI Taxonomy" id="180167"/>
    <lineage>
        <taxon>Viruses</taxon>
        <taxon>Riboviria</taxon>
        <taxon>Orthornavirae</taxon>
        <taxon>Duplornaviricota</taxon>
        <taxon>Resentoviricetes</taxon>
        <taxon>Reovirales</taxon>
        <taxon>Spinareoviridae</taxon>
        <taxon>Cypovirus</taxon>
        <taxon>Cypovirus antheraeae</taxon>
    </lineage>
</organism>
<name>Q77HV4_9REOV</name>
<reference evidence="2" key="2">
    <citation type="journal article" date="2002" name="J. Gen. Virol.">
        <title>Molecular cloning and characterization of Antheraea mylitta cytoplasmic polyhedrosis virus genome segment 9.</title>
        <authorList>
            <person name="Qanungo K.R."/>
            <person name="Kundu S.C."/>
            <person name="Mullins J.I."/>
            <person name="Ghosh A.K."/>
        </authorList>
    </citation>
    <scope>NUCLEOTIDE SEQUENCE</scope>
</reference>
<reference evidence="2" key="1">
    <citation type="journal article" date="2000" name="Acta Virol.">
        <title>Characterization of cypovirus isolates from tropical and temperate Indian saturniidae silkworms.</title>
        <authorList>
            <person name="Qanungo K.R."/>
            <person name="Kundu S.C."/>
            <person name="Ghosh A.K."/>
        </authorList>
    </citation>
    <scope>NUCLEOTIDE SEQUENCE</scope>
</reference>
<accession>Q77HV4</accession>
<evidence type="ECO:0000256" key="1">
    <source>
        <dbReference type="SAM" id="MobiDB-lite"/>
    </source>
</evidence>
<sequence>MAYQTSSIRSDVSSISLTILSNIKSYFQLDDQNALTAIRNTAPTLAAELEQLRDGSEGVCLIPLVHVGICVIQLSDQDYNHPKQVHARRSQPQPDPRNQRPQSDRLRDAQGQSLPEKSYVPFGSGARYIGKLSVRAGDELIRALNEGITKFRTEKRNERMMMSSADAIIFDDPRKTQYNDIITAQRFMCVAAIARELTNPNEKVNVSALKMYLATTEMSLTQFVMIDRLHKMIEDVHADTTASQRVSCQALMASSADYPDQFLGLSNRDALIITHLRQPGCIPDVRVKLSGGILLTKTNRGGSSASNTAAVRERIAKAKNERKYDDTVDLITPVDGNNSDLEIGK</sequence>
<proteinExistence type="predicted"/>